<evidence type="ECO:0000313" key="2">
    <source>
        <dbReference type="EMBL" id="GEK83224.1"/>
    </source>
</evidence>
<feature type="region of interest" description="Disordered" evidence="1">
    <location>
        <begin position="21"/>
        <end position="82"/>
    </location>
</feature>
<comment type="caution">
    <text evidence="2">The sequence shown here is derived from an EMBL/GenBank/DDBJ whole genome shotgun (WGS) entry which is preliminary data.</text>
</comment>
<proteinExistence type="predicted"/>
<dbReference type="Proteomes" id="UP000321154">
    <property type="component" value="Unassembled WGS sequence"/>
</dbReference>
<reference evidence="2 3" key="1">
    <citation type="submission" date="2019-07" db="EMBL/GenBank/DDBJ databases">
        <title>Whole genome shotgun sequence of Frigoribacterium faeni NBRC 103066.</title>
        <authorList>
            <person name="Hosoyama A."/>
            <person name="Uohara A."/>
            <person name="Ohji S."/>
            <person name="Ichikawa N."/>
        </authorList>
    </citation>
    <scope>NUCLEOTIDE SEQUENCE [LARGE SCALE GENOMIC DNA]</scope>
    <source>
        <strain evidence="2 3">NBRC 103066</strain>
    </source>
</reference>
<dbReference type="EMBL" id="BJUV01000013">
    <property type="protein sequence ID" value="GEK83224.1"/>
    <property type="molecule type" value="Genomic_DNA"/>
</dbReference>
<name>A0ABQ0UP42_9MICO</name>
<evidence type="ECO:0000256" key="1">
    <source>
        <dbReference type="SAM" id="MobiDB-lite"/>
    </source>
</evidence>
<gene>
    <name evidence="2" type="ORF">FFA01_15330</name>
</gene>
<keyword evidence="3" id="KW-1185">Reference proteome</keyword>
<feature type="region of interest" description="Disordered" evidence="1">
    <location>
        <begin position="127"/>
        <end position="151"/>
    </location>
</feature>
<sequence>MWSRDDHRMADFQRLLGAATRALGSSNSGRGGSSGSGSTDWRDMVRKVSDKVTGDDRRDGSGAADPRRQGQQRPGAVPTGSAADRQALAKYDYLLQTAPPQQLEQVHREAFERLTPEQREQVLARLTAEAPAGDRPASSSPADLARSATRGEVARPGLMKRVLGSTGGKVAAGAAAGAGVAALGGLAVAVAGGAALSAVAAPLLSDALASGVDFEQFAGGFEGLEGVGDLAAGGEDLVGGLGEQVGEFGSNFQIPGLGDLFDR</sequence>
<protein>
    <recommendedName>
        <fullName evidence="4">Cation-transporting ATPase</fullName>
    </recommendedName>
</protein>
<organism evidence="2 3">
    <name type="scientific">Frigoribacterium faeni</name>
    <dbReference type="NCBI Taxonomy" id="145483"/>
    <lineage>
        <taxon>Bacteria</taxon>
        <taxon>Bacillati</taxon>
        <taxon>Actinomycetota</taxon>
        <taxon>Actinomycetes</taxon>
        <taxon>Micrococcales</taxon>
        <taxon>Microbacteriaceae</taxon>
        <taxon>Frigoribacterium</taxon>
    </lineage>
</organism>
<feature type="compositionally biased region" description="Basic and acidic residues" evidence="1">
    <location>
        <begin position="40"/>
        <end position="68"/>
    </location>
</feature>
<evidence type="ECO:0000313" key="3">
    <source>
        <dbReference type="Proteomes" id="UP000321154"/>
    </source>
</evidence>
<evidence type="ECO:0008006" key="4">
    <source>
        <dbReference type="Google" id="ProtNLM"/>
    </source>
</evidence>
<accession>A0ABQ0UP42</accession>